<dbReference type="Pfam" id="PF02583">
    <property type="entry name" value="Trns_repr_metal"/>
    <property type="match status" value="1"/>
</dbReference>
<comment type="caution">
    <text evidence="7">The sequence shown here is derived from an EMBL/GenBank/DDBJ whole genome shotgun (WGS) entry which is preliminary data.</text>
</comment>
<evidence type="ECO:0000313" key="7">
    <source>
        <dbReference type="EMBL" id="MBC8538195.1"/>
    </source>
</evidence>
<evidence type="ECO:0000256" key="3">
    <source>
        <dbReference type="ARBA" id="ARBA00022490"/>
    </source>
</evidence>
<keyword evidence="3" id="KW-0963">Cytoplasm</keyword>
<comment type="subcellular location">
    <subcellularLocation>
        <location evidence="1">Cytoplasm</location>
    </subcellularLocation>
</comment>
<dbReference type="InterPro" id="IPR038390">
    <property type="entry name" value="Metal_Tscrpt_repr_sf"/>
</dbReference>
<dbReference type="GO" id="GO:0003677">
    <property type="term" value="F:DNA binding"/>
    <property type="evidence" value="ECO:0007669"/>
    <property type="project" value="InterPro"/>
</dbReference>
<dbReference type="PANTHER" id="PTHR33677:SF4">
    <property type="entry name" value="COPPER-SENSING TRANSCRIPTIONAL REPRESSOR CSOR"/>
    <property type="match status" value="1"/>
</dbReference>
<dbReference type="GO" id="GO:0045892">
    <property type="term" value="P:negative regulation of DNA-templated transcription"/>
    <property type="evidence" value="ECO:0007669"/>
    <property type="project" value="UniProtKB-ARBA"/>
</dbReference>
<dbReference type="EMBL" id="JACRSS010000001">
    <property type="protein sequence ID" value="MBC8538195.1"/>
    <property type="molecule type" value="Genomic_DNA"/>
</dbReference>
<evidence type="ECO:0000256" key="2">
    <source>
        <dbReference type="ARBA" id="ARBA00011738"/>
    </source>
</evidence>
<dbReference type="InterPro" id="IPR003735">
    <property type="entry name" value="Metal_Tscrpt_repr"/>
</dbReference>
<keyword evidence="8" id="KW-1185">Reference proteome</keyword>
<evidence type="ECO:0000256" key="6">
    <source>
        <dbReference type="ARBA" id="ARBA00041544"/>
    </source>
</evidence>
<dbReference type="GO" id="GO:0046872">
    <property type="term" value="F:metal ion binding"/>
    <property type="evidence" value="ECO:0007669"/>
    <property type="project" value="UniProtKB-KW"/>
</dbReference>
<protein>
    <recommendedName>
        <fullName evidence="5">Copper-sensing transcriptional repressor CsoR</fullName>
    </recommendedName>
    <alternativeName>
        <fullName evidence="6">Copper-sensitive operon repressor</fullName>
    </alternativeName>
</protein>
<dbReference type="PANTHER" id="PTHR33677">
    <property type="entry name" value="TRANSCRIPTIONAL REPRESSOR FRMR-RELATED"/>
    <property type="match status" value="1"/>
</dbReference>
<dbReference type="RefSeq" id="WP_249279965.1">
    <property type="nucleotide sequence ID" value="NZ_JACRSS010000001.1"/>
</dbReference>
<proteinExistence type="predicted"/>
<name>A0A926DFX6_9FIRM</name>
<organism evidence="7 8">
    <name type="scientific">Guopingia tenuis</name>
    <dbReference type="NCBI Taxonomy" id="2763656"/>
    <lineage>
        <taxon>Bacteria</taxon>
        <taxon>Bacillati</taxon>
        <taxon>Bacillota</taxon>
        <taxon>Clostridia</taxon>
        <taxon>Christensenellales</taxon>
        <taxon>Christensenellaceae</taxon>
        <taxon>Guopingia</taxon>
    </lineage>
</organism>
<keyword evidence="4" id="KW-0479">Metal-binding</keyword>
<evidence type="ECO:0000256" key="1">
    <source>
        <dbReference type="ARBA" id="ARBA00004496"/>
    </source>
</evidence>
<evidence type="ECO:0000256" key="5">
    <source>
        <dbReference type="ARBA" id="ARBA00039938"/>
    </source>
</evidence>
<comment type="subunit">
    <text evidence="2">Homodimer.</text>
</comment>
<evidence type="ECO:0000313" key="8">
    <source>
        <dbReference type="Proteomes" id="UP000617951"/>
    </source>
</evidence>
<dbReference type="GO" id="GO:0005737">
    <property type="term" value="C:cytoplasm"/>
    <property type="evidence" value="ECO:0007669"/>
    <property type="project" value="UniProtKB-SubCell"/>
</dbReference>
<sequence>MKADKETVTRLLKTARGQLDGLLKMVEEDRYCMDISNQLLATQAILRRANREVLGAHMHSCVKEACQDGNIDQKIDEVMSVLDKLTR</sequence>
<gene>
    <name evidence="7" type="ORF">H8693_04525</name>
</gene>
<dbReference type="CDD" id="cd10159">
    <property type="entry name" value="CsoR-like_DUF156_2"/>
    <property type="match status" value="1"/>
</dbReference>
<evidence type="ECO:0000256" key="4">
    <source>
        <dbReference type="ARBA" id="ARBA00022723"/>
    </source>
</evidence>
<dbReference type="Gene3D" id="1.20.58.1000">
    <property type="entry name" value="Metal-sensitive repressor, helix protomer"/>
    <property type="match status" value="1"/>
</dbReference>
<accession>A0A926DFX6</accession>
<reference evidence="7" key="1">
    <citation type="submission" date="2020-08" db="EMBL/GenBank/DDBJ databases">
        <title>Genome public.</title>
        <authorList>
            <person name="Liu C."/>
            <person name="Sun Q."/>
        </authorList>
    </citation>
    <scope>NUCLEOTIDE SEQUENCE</scope>
    <source>
        <strain evidence="7">NSJ-63</strain>
    </source>
</reference>
<dbReference type="AlphaFoldDB" id="A0A926DFX6"/>
<dbReference type="Proteomes" id="UP000617951">
    <property type="component" value="Unassembled WGS sequence"/>
</dbReference>